<proteinExistence type="predicted"/>
<dbReference type="SUPFAM" id="SSF53756">
    <property type="entry name" value="UDP-Glycosyltransferase/glycogen phosphorylase"/>
    <property type="match status" value="1"/>
</dbReference>
<dbReference type="Gene3D" id="3.40.50.2000">
    <property type="entry name" value="Glycogen Phosphorylase B"/>
    <property type="match status" value="1"/>
</dbReference>
<sequence length="359" mass="39417">MTRVCFFGAYDPDYPRNRILRTGLELAGLEVVEARVEEHRAFRRYPALMRAFGWIKDRADVLLVPEFRHKDVPLAHHLKGRRPLVFDPLISRHDTLVGDWALHREGSAQARWNRRIDRWALGLADRVLCDTWAQGALYVSLGAPRARLSRVLVGAEDDFFAVEPPPSAGPVRIVYVGGFLPLHGVLTVIEAAARLERDQARLPDYRIDLVGSGIQYTEARALAARLGLRRLELAGPIPYAEAPRALGRAHVVLGAFGVTEKAGRVIPHKVYQGLAAGRAVVTGIGPGLLEVFAPGTHLATVPRGDAEALAGTLAELIACPEQRRQLAERGRERALEIGTPERVGESLRAAIEGCPEPMP</sequence>
<accession>A0A538SJH2</accession>
<evidence type="ECO:0000259" key="1">
    <source>
        <dbReference type="Pfam" id="PF00534"/>
    </source>
</evidence>
<organism evidence="2 3">
    <name type="scientific">Eiseniibacteriota bacterium</name>
    <dbReference type="NCBI Taxonomy" id="2212470"/>
    <lineage>
        <taxon>Bacteria</taxon>
        <taxon>Candidatus Eiseniibacteriota</taxon>
    </lineage>
</organism>
<dbReference type="InterPro" id="IPR001296">
    <property type="entry name" value="Glyco_trans_1"/>
</dbReference>
<name>A0A538SJH2_UNCEI</name>
<reference evidence="2 3" key="1">
    <citation type="journal article" date="2019" name="Nat. Microbiol.">
        <title>Mediterranean grassland soil C-N compound turnover is dependent on rainfall and depth, and is mediated by genomically divergent microorganisms.</title>
        <authorList>
            <person name="Diamond S."/>
            <person name="Andeer P.F."/>
            <person name="Li Z."/>
            <person name="Crits-Christoph A."/>
            <person name="Burstein D."/>
            <person name="Anantharaman K."/>
            <person name="Lane K.R."/>
            <person name="Thomas B.C."/>
            <person name="Pan C."/>
            <person name="Northen T.R."/>
            <person name="Banfield J.F."/>
        </authorList>
    </citation>
    <scope>NUCLEOTIDE SEQUENCE [LARGE SCALE GENOMIC DNA]</scope>
    <source>
        <strain evidence="2">WS_3</strain>
    </source>
</reference>
<dbReference type="Proteomes" id="UP000320184">
    <property type="component" value="Unassembled WGS sequence"/>
</dbReference>
<protein>
    <submittedName>
        <fullName evidence="2">Glycosyltransferase family 4 protein</fullName>
    </submittedName>
</protein>
<comment type="caution">
    <text evidence="2">The sequence shown here is derived from an EMBL/GenBank/DDBJ whole genome shotgun (WGS) entry which is preliminary data.</text>
</comment>
<evidence type="ECO:0000313" key="3">
    <source>
        <dbReference type="Proteomes" id="UP000320184"/>
    </source>
</evidence>
<feature type="domain" description="Glycosyl transferase family 1" evidence="1">
    <location>
        <begin position="169"/>
        <end position="333"/>
    </location>
</feature>
<dbReference type="PANTHER" id="PTHR12526:SF636">
    <property type="entry name" value="BLL3647 PROTEIN"/>
    <property type="match status" value="1"/>
</dbReference>
<evidence type="ECO:0000313" key="2">
    <source>
        <dbReference type="EMBL" id="TMQ51529.1"/>
    </source>
</evidence>
<dbReference type="PANTHER" id="PTHR12526">
    <property type="entry name" value="GLYCOSYLTRANSFERASE"/>
    <property type="match status" value="1"/>
</dbReference>
<dbReference type="AlphaFoldDB" id="A0A538SJH2"/>
<keyword evidence="2" id="KW-0808">Transferase</keyword>
<dbReference type="Pfam" id="PF00534">
    <property type="entry name" value="Glycos_transf_1"/>
    <property type="match status" value="1"/>
</dbReference>
<gene>
    <name evidence="2" type="ORF">E6K73_05475</name>
</gene>
<dbReference type="EMBL" id="VBOT01000068">
    <property type="protein sequence ID" value="TMQ51529.1"/>
    <property type="molecule type" value="Genomic_DNA"/>
</dbReference>
<dbReference type="GO" id="GO:0016757">
    <property type="term" value="F:glycosyltransferase activity"/>
    <property type="evidence" value="ECO:0007669"/>
    <property type="project" value="InterPro"/>
</dbReference>